<proteinExistence type="predicted"/>
<evidence type="ECO:0000256" key="1">
    <source>
        <dbReference type="SAM" id="Phobius"/>
    </source>
</evidence>
<protein>
    <submittedName>
        <fullName evidence="2">Uncharacterized protein</fullName>
    </submittedName>
</protein>
<accession>A0A140KZD5</accession>
<keyword evidence="1" id="KW-1133">Transmembrane helix</keyword>
<feature type="transmembrane region" description="Helical" evidence="1">
    <location>
        <begin position="34"/>
        <end position="53"/>
    </location>
</feature>
<reference evidence="2 3" key="1">
    <citation type="submission" date="2015-12" db="EMBL/GenBank/DDBJ databases">
        <title>Draft genome sequence of the thermoanaerobe Thermotalea metallivorans, an isolate from the runoff channel of the Great Artesian Basin, Australia.</title>
        <authorList>
            <person name="Patel B.K."/>
        </authorList>
    </citation>
    <scope>NUCLEOTIDE SEQUENCE [LARGE SCALE GENOMIC DNA]</scope>
    <source>
        <strain evidence="2 3">B2-1</strain>
    </source>
</reference>
<evidence type="ECO:0000313" key="2">
    <source>
        <dbReference type="EMBL" id="KXG73660.1"/>
    </source>
</evidence>
<gene>
    <name evidence="2" type="ORF">AN619_30280</name>
</gene>
<keyword evidence="1" id="KW-0812">Transmembrane</keyword>
<feature type="transmembrane region" description="Helical" evidence="1">
    <location>
        <begin position="106"/>
        <end position="129"/>
    </location>
</feature>
<dbReference type="Proteomes" id="UP000070456">
    <property type="component" value="Unassembled WGS sequence"/>
</dbReference>
<name>A0A140KZD5_9FIRM</name>
<comment type="caution">
    <text evidence="2">The sequence shown here is derived from an EMBL/GenBank/DDBJ whole genome shotgun (WGS) entry which is preliminary data.</text>
</comment>
<keyword evidence="1" id="KW-0472">Membrane</keyword>
<organism evidence="2 3">
    <name type="scientific">Thermotalea metallivorans</name>
    <dbReference type="NCBI Taxonomy" id="520762"/>
    <lineage>
        <taxon>Bacteria</taxon>
        <taxon>Bacillati</taxon>
        <taxon>Bacillota</taxon>
        <taxon>Clostridia</taxon>
        <taxon>Peptostreptococcales</taxon>
        <taxon>Thermotaleaceae</taxon>
        <taxon>Thermotalea</taxon>
    </lineage>
</organism>
<dbReference type="EMBL" id="LOEE01000087">
    <property type="protein sequence ID" value="KXG73660.1"/>
    <property type="molecule type" value="Genomic_DNA"/>
</dbReference>
<feature type="transmembrane region" description="Helical" evidence="1">
    <location>
        <begin position="74"/>
        <end position="94"/>
    </location>
</feature>
<evidence type="ECO:0000313" key="3">
    <source>
        <dbReference type="Proteomes" id="UP000070456"/>
    </source>
</evidence>
<sequence>MFKNWNMEKMIFIFKILSLIPILVWILYNLQHNYFYLYSFVIIYLSIIEFFSYQIYLNIKRLKNRNEAVDKKMLIKFSILEAHSFAMLAGSIFLFENNRFSLEAKILATFVSVIVITILTYLILSSLIFNKSSNIKN</sequence>
<keyword evidence="3" id="KW-1185">Reference proteome</keyword>
<dbReference type="AlphaFoldDB" id="A0A140KZD5"/>
<feature type="transmembrane region" description="Helical" evidence="1">
    <location>
        <begin position="12"/>
        <end position="28"/>
    </location>
</feature>